<dbReference type="Gene3D" id="3.30.560.10">
    <property type="entry name" value="Glucose Oxidase, domain 3"/>
    <property type="match status" value="1"/>
</dbReference>
<gene>
    <name evidence="3" type="ORF">g.4736</name>
</gene>
<dbReference type="GO" id="GO:0050660">
    <property type="term" value="F:flavin adenine dinucleotide binding"/>
    <property type="evidence" value="ECO:0007669"/>
    <property type="project" value="InterPro"/>
</dbReference>
<comment type="similarity">
    <text evidence="1">Belongs to the GMC oxidoreductase family.</text>
</comment>
<dbReference type="SUPFAM" id="SSF51905">
    <property type="entry name" value="FAD/NAD(P)-binding domain"/>
    <property type="match status" value="1"/>
</dbReference>
<dbReference type="AlphaFoldDB" id="A0A1B6J048"/>
<evidence type="ECO:0000256" key="1">
    <source>
        <dbReference type="ARBA" id="ARBA00010790"/>
    </source>
</evidence>
<dbReference type="Pfam" id="PF00732">
    <property type="entry name" value="GMC_oxred_N"/>
    <property type="match status" value="1"/>
</dbReference>
<sequence>ESVDFIVVGAGSAGCVVASRLSEVRHWTVTLLEAGGPAPVGTQLPAMYFNYQGSPIDWNYPLEKQPYSCLSQPGSFCSYPRGKVMGGTSVLHGNMYMRGNIRDYTALTDMGINGWGWDEVLPYFKKSEDNLDFDTIREFAGSEKYHSKGGYMTVSRYPHYPVLIEPLMSAAEEMGYQTMGNP</sequence>
<proteinExistence type="inferred from homology"/>
<feature type="non-terminal residue" evidence="3">
    <location>
        <position position="182"/>
    </location>
</feature>
<dbReference type="InterPro" id="IPR012132">
    <property type="entry name" value="GMC_OxRdtase"/>
</dbReference>
<organism evidence="3">
    <name type="scientific">Homalodisca liturata</name>
    <dbReference type="NCBI Taxonomy" id="320908"/>
    <lineage>
        <taxon>Eukaryota</taxon>
        <taxon>Metazoa</taxon>
        <taxon>Ecdysozoa</taxon>
        <taxon>Arthropoda</taxon>
        <taxon>Hexapoda</taxon>
        <taxon>Insecta</taxon>
        <taxon>Pterygota</taxon>
        <taxon>Neoptera</taxon>
        <taxon>Paraneoptera</taxon>
        <taxon>Hemiptera</taxon>
        <taxon>Auchenorrhyncha</taxon>
        <taxon>Membracoidea</taxon>
        <taxon>Cicadellidae</taxon>
        <taxon>Cicadellinae</taxon>
        <taxon>Proconiini</taxon>
        <taxon>Homalodisca</taxon>
    </lineage>
</organism>
<reference evidence="3" key="1">
    <citation type="submission" date="2015-11" db="EMBL/GenBank/DDBJ databases">
        <title>De novo transcriptome assembly of four potential Pierce s Disease insect vectors from Arizona vineyards.</title>
        <authorList>
            <person name="Tassone E.E."/>
        </authorList>
    </citation>
    <scope>NUCLEOTIDE SEQUENCE</scope>
</reference>
<accession>A0A1B6J048</accession>
<dbReference type="GO" id="GO:0016614">
    <property type="term" value="F:oxidoreductase activity, acting on CH-OH group of donors"/>
    <property type="evidence" value="ECO:0007669"/>
    <property type="project" value="InterPro"/>
</dbReference>
<dbReference type="Gene3D" id="3.50.50.60">
    <property type="entry name" value="FAD/NAD(P)-binding domain"/>
    <property type="match status" value="1"/>
</dbReference>
<evidence type="ECO:0000313" key="3">
    <source>
        <dbReference type="EMBL" id="JAS92532.1"/>
    </source>
</evidence>
<feature type="domain" description="Glucose-methanol-choline oxidoreductase N-terminal" evidence="2">
    <location>
        <begin position="3"/>
        <end position="177"/>
    </location>
</feature>
<dbReference type="PANTHER" id="PTHR11552">
    <property type="entry name" value="GLUCOSE-METHANOL-CHOLINE GMC OXIDOREDUCTASE"/>
    <property type="match status" value="1"/>
</dbReference>
<dbReference type="InterPro" id="IPR000172">
    <property type="entry name" value="GMC_OxRdtase_N"/>
</dbReference>
<protein>
    <recommendedName>
        <fullName evidence="2">Glucose-methanol-choline oxidoreductase N-terminal domain-containing protein</fullName>
    </recommendedName>
</protein>
<feature type="non-terminal residue" evidence="3">
    <location>
        <position position="1"/>
    </location>
</feature>
<evidence type="ECO:0000259" key="2">
    <source>
        <dbReference type="Pfam" id="PF00732"/>
    </source>
</evidence>
<dbReference type="PANTHER" id="PTHR11552:SF217">
    <property type="entry name" value="GLUCOSE DEHYDROGENASE [FAD, QUINONE]"/>
    <property type="match status" value="1"/>
</dbReference>
<dbReference type="EMBL" id="GECU01015174">
    <property type="protein sequence ID" value="JAS92532.1"/>
    <property type="molecule type" value="Transcribed_RNA"/>
</dbReference>
<name>A0A1B6J048_9HEMI</name>
<dbReference type="InterPro" id="IPR036188">
    <property type="entry name" value="FAD/NAD-bd_sf"/>
</dbReference>